<feature type="domain" description="Trimeric autotransporter adhesin YadA-like head" evidence="2">
    <location>
        <begin position="878"/>
        <end position="904"/>
    </location>
</feature>
<dbReference type="InterPro" id="IPR006626">
    <property type="entry name" value="PbH1"/>
</dbReference>
<feature type="domain" description="Trimeric autotransporter adhesin YadA-like head" evidence="2">
    <location>
        <begin position="850"/>
        <end position="875"/>
    </location>
</feature>
<name>A0A1G7FW66_9FLAO</name>
<dbReference type="EMBL" id="FNAS01000029">
    <property type="protein sequence ID" value="SDE79995.1"/>
    <property type="molecule type" value="Genomic_DNA"/>
</dbReference>
<dbReference type="Proteomes" id="UP000198517">
    <property type="component" value="Unassembled WGS sequence"/>
</dbReference>
<feature type="chain" id="PRO_5011706815" evidence="1">
    <location>
        <begin position="23"/>
        <end position="1218"/>
    </location>
</feature>
<evidence type="ECO:0000313" key="3">
    <source>
        <dbReference type="EMBL" id="SDE79995.1"/>
    </source>
</evidence>
<dbReference type="Pfam" id="PF05658">
    <property type="entry name" value="YadA_head"/>
    <property type="match status" value="8"/>
</dbReference>
<evidence type="ECO:0000259" key="2">
    <source>
        <dbReference type="Pfam" id="PF05658"/>
    </source>
</evidence>
<reference evidence="3 4" key="1">
    <citation type="submission" date="2016-10" db="EMBL/GenBank/DDBJ databases">
        <authorList>
            <person name="de Groot N.N."/>
        </authorList>
    </citation>
    <scope>NUCLEOTIDE SEQUENCE [LARGE SCALE GENOMIC DNA]</scope>
    <source>
        <strain evidence="3 4">DSM 24015</strain>
    </source>
</reference>
<dbReference type="STRING" id="1071918.SAMN05421544_1293"/>
<sequence length="1218" mass="126150">MKKNLINVSMLCALCTGAVTYAQQGKVGINTENPKATLDLKISNVNVNGNSKEGIIIPNVTSARAKNMGEDVEESTLVYITDGTTGTGTTSLVDGKGFYYFDATQKKWVKVDKKYTAGSGITINGNTISANVTGGTTYNSSTSVKVNGNTMERAALSGDVTAAQNSNTTKVVAIQGKAISNATPTAGQVLKWNGNQWAPAADTDTNTTYSGSTSVVLEGTTFKRQALTGDVTAAKDNNNVTVNKIKGREIADTAPSNGQVLKWDATQNKWIPSNDTDTNTTYTAGNGITINGNTISSNIPRGNTSGQVLKWNGNQWAPTSDADTKYTGSTSVIINGSNNIQRAALTGDVTAAQNNNNVKVTKLQGRAISNANPSNGQVLKWNGSQWAPAADIDTNTAYTGSTSVVKKDDNTFERAALTGDVTATQNSNNVTVNKIKGREIADTAPSNGQVLKWDATQNKWIPSNDTDTNTTYTAGNGITINGNTISSNIPRGNTSGQVLKWNGNQWAPAADTDTNTTYSGSTSVVLEGTTFKRQALTGDAVADKDSNEVTVRRLQGKFISATAPTNGQVLKWNAQQNQWIPAADTDTKYRAGNGISINGSNVISTNLRAGNGITINGNTISANVTGGTTYTNSTSVKVNGTTMERAALTGDVTATQNDNNVTVTKLRGKAISTTAPTNGQVLKWNGNQWAPTSDADTKYTGSTSVIINGSNNIQRAALTGDVTAAQNNNNVKVTKLQGRAISNANPSNGQVLKWNGNQWAPAADNGSTYTAGQGMNLGGPGHSANEFWRTGLEEISGNSTNKGLAIIGRTADNYGKIGEKAVDLSYSNSASTTRGATGNYSVAMGRNTTASSQDATAMGFQTTASGRYSTAMGLNTIASGQSSTAMGDRANASNKNAIAMGNNATASGENSVAIGDSSNASHPHAIAIGRNTKALGPDAMAIGALTTASGNNSTAIGTNTTATGDYSIAIGRASTASGTEAITLGGGTTSSGDYSTTMGQRTTASGNHAVAMGLNTTASGPKSVSMGVATEASGENAVVMGNNSAASGTGAVAMGLNTTASGDYSVAMGIKNTANGYGEVVIGNRATTSTVNLRDRVNPPRSRLFTIGNGDAFNGNLYSDAFTVLHNARVGINIDHFDDIQNGGAKLVVNGAIQFYIKEGDKDQHWSASDPAASMSCVEANEGSLRYIRTGTGSNVRGVFQGCRYTGSGYDWVDLHNK</sequence>
<feature type="domain" description="Trimeric autotransporter adhesin YadA-like head" evidence="2">
    <location>
        <begin position="934"/>
        <end position="960"/>
    </location>
</feature>
<dbReference type="OrthoDB" id="1215824at2"/>
<gene>
    <name evidence="3" type="ORF">SAMN05421544_1293</name>
</gene>
<feature type="domain" description="Trimeric autotransporter adhesin YadA-like head" evidence="2">
    <location>
        <begin position="962"/>
        <end position="987"/>
    </location>
</feature>
<evidence type="ECO:0000313" key="4">
    <source>
        <dbReference type="Proteomes" id="UP000198517"/>
    </source>
</evidence>
<feature type="domain" description="Trimeric autotransporter adhesin YadA-like head" evidence="2">
    <location>
        <begin position="1018"/>
        <end position="1044"/>
    </location>
</feature>
<feature type="domain" description="Trimeric autotransporter adhesin YadA-like head" evidence="2">
    <location>
        <begin position="906"/>
        <end position="932"/>
    </location>
</feature>
<feature type="domain" description="Trimeric autotransporter adhesin YadA-like head" evidence="2">
    <location>
        <begin position="1046"/>
        <end position="1069"/>
    </location>
</feature>
<protein>
    <submittedName>
        <fullName evidence="3">Head domain of trimeric autotransporter adhesin</fullName>
    </submittedName>
</protein>
<dbReference type="SUPFAM" id="SSF101967">
    <property type="entry name" value="Adhesin YadA, collagen-binding domain"/>
    <property type="match status" value="2"/>
</dbReference>
<evidence type="ECO:0000256" key="1">
    <source>
        <dbReference type="SAM" id="SignalP"/>
    </source>
</evidence>
<dbReference type="RefSeq" id="WP_092738085.1">
    <property type="nucleotide sequence ID" value="NZ_FNAS01000029.1"/>
</dbReference>
<keyword evidence="1" id="KW-0732">Signal</keyword>
<dbReference type="InterPro" id="IPR011049">
    <property type="entry name" value="Serralysin-like_metalloprot_C"/>
</dbReference>
<organism evidence="3 4">
    <name type="scientific">Riemerella columbipharyngis</name>
    <dbReference type="NCBI Taxonomy" id="1071918"/>
    <lineage>
        <taxon>Bacteria</taxon>
        <taxon>Pseudomonadati</taxon>
        <taxon>Bacteroidota</taxon>
        <taxon>Flavobacteriia</taxon>
        <taxon>Flavobacteriales</taxon>
        <taxon>Weeksellaceae</taxon>
        <taxon>Riemerella</taxon>
    </lineage>
</organism>
<dbReference type="GO" id="GO:0019867">
    <property type="term" value="C:outer membrane"/>
    <property type="evidence" value="ECO:0007669"/>
    <property type="project" value="InterPro"/>
</dbReference>
<keyword evidence="4" id="KW-1185">Reference proteome</keyword>
<dbReference type="SMART" id="SM00710">
    <property type="entry name" value="PbH1"/>
    <property type="match status" value="5"/>
</dbReference>
<dbReference type="CDD" id="cd12820">
    <property type="entry name" value="LbR_YadA-like"/>
    <property type="match status" value="2"/>
</dbReference>
<dbReference type="InterPro" id="IPR008640">
    <property type="entry name" value="Adhesin_Head_dom"/>
</dbReference>
<dbReference type="Gene3D" id="2.150.10.10">
    <property type="entry name" value="Serralysin-like metalloprotease, C-terminal"/>
    <property type="match status" value="3"/>
</dbReference>
<accession>A0A1G7FW66</accession>
<proteinExistence type="predicted"/>
<feature type="signal peptide" evidence="1">
    <location>
        <begin position="1"/>
        <end position="22"/>
    </location>
</feature>
<feature type="domain" description="Trimeric autotransporter adhesin YadA-like head" evidence="2">
    <location>
        <begin position="991"/>
        <end position="1015"/>
    </location>
</feature>
<dbReference type="AlphaFoldDB" id="A0A1G7FW66"/>